<dbReference type="RefSeq" id="WP_184001958.1">
    <property type="nucleotide sequence ID" value="NZ_BAABIF010000004.1"/>
</dbReference>
<evidence type="ECO:0000313" key="4">
    <source>
        <dbReference type="Proteomes" id="UP000554342"/>
    </source>
</evidence>
<keyword evidence="4" id="KW-1185">Reference proteome</keyword>
<evidence type="ECO:0000256" key="1">
    <source>
        <dbReference type="SAM" id="MobiDB-lite"/>
    </source>
</evidence>
<protein>
    <submittedName>
        <fullName evidence="3">Uncharacterized protein</fullName>
    </submittedName>
</protein>
<dbReference type="SUPFAM" id="SSF74653">
    <property type="entry name" value="TolA/TonB C-terminal domain"/>
    <property type="match status" value="1"/>
</dbReference>
<keyword evidence="2" id="KW-0732">Signal</keyword>
<feature type="signal peptide" evidence="2">
    <location>
        <begin position="1"/>
        <end position="17"/>
    </location>
</feature>
<sequence length="190" mass="19856">MTPAVLPLLLMAQAAPAATPVPVQEPTAADAAQADDIVVRAKVGHVVLVFDKGDDGRLHNCRVFRSSGVDKIDAKACRDLPDCVTSEKGRQFCGDAVPEKPVLASISAPRPEKPDLSIGKLIKPEKPKTPAVGPVGQVAVNDGSDAPLVKLPPLPKDTTHSAPIVLTGAAQNQSDSDTDNVLHRNDGPDF</sequence>
<feature type="compositionally biased region" description="Basic and acidic residues" evidence="1">
    <location>
        <begin position="180"/>
        <end position="190"/>
    </location>
</feature>
<evidence type="ECO:0000256" key="2">
    <source>
        <dbReference type="SAM" id="SignalP"/>
    </source>
</evidence>
<organism evidence="3 4">
    <name type="scientific">Stakelama sediminis</name>
    <dbReference type="NCBI Taxonomy" id="463200"/>
    <lineage>
        <taxon>Bacteria</taxon>
        <taxon>Pseudomonadati</taxon>
        <taxon>Pseudomonadota</taxon>
        <taxon>Alphaproteobacteria</taxon>
        <taxon>Sphingomonadales</taxon>
        <taxon>Sphingomonadaceae</taxon>
        <taxon>Stakelama</taxon>
    </lineage>
</organism>
<accession>A0A840YXQ3</accession>
<feature type="region of interest" description="Disordered" evidence="1">
    <location>
        <begin position="107"/>
        <end position="190"/>
    </location>
</feature>
<evidence type="ECO:0000313" key="3">
    <source>
        <dbReference type="EMBL" id="MBB5718304.1"/>
    </source>
</evidence>
<proteinExistence type="predicted"/>
<reference evidence="3 4" key="1">
    <citation type="submission" date="2020-08" db="EMBL/GenBank/DDBJ databases">
        <title>Genomic Encyclopedia of Type Strains, Phase IV (KMG-IV): sequencing the most valuable type-strain genomes for metagenomic binning, comparative biology and taxonomic classification.</title>
        <authorList>
            <person name="Goeker M."/>
        </authorList>
    </citation>
    <scope>NUCLEOTIDE SEQUENCE [LARGE SCALE GENOMIC DNA]</scope>
    <source>
        <strain evidence="3 4">DSM 27203</strain>
    </source>
</reference>
<dbReference type="AlphaFoldDB" id="A0A840YXQ3"/>
<feature type="chain" id="PRO_5032286369" evidence="2">
    <location>
        <begin position="18"/>
        <end position="190"/>
    </location>
</feature>
<comment type="caution">
    <text evidence="3">The sequence shown here is derived from an EMBL/GenBank/DDBJ whole genome shotgun (WGS) entry which is preliminary data.</text>
</comment>
<gene>
    <name evidence="3" type="ORF">FHR23_001211</name>
</gene>
<name>A0A840YXQ3_9SPHN</name>
<dbReference type="EMBL" id="JACIJI010000001">
    <property type="protein sequence ID" value="MBB5718304.1"/>
    <property type="molecule type" value="Genomic_DNA"/>
</dbReference>
<dbReference type="Proteomes" id="UP000554342">
    <property type="component" value="Unassembled WGS sequence"/>
</dbReference>